<dbReference type="InterPro" id="IPR027302">
    <property type="entry name" value="Gln_synth_N_conserv_site"/>
</dbReference>
<dbReference type="InterPro" id="IPR050292">
    <property type="entry name" value="Glutamine_Synthetase"/>
</dbReference>
<feature type="region of interest" description="Disordered" evidence="18">
    <location>
        <begin position="1"/>
        <end position="57"/>
    </location>
</feature>
<dbReference type="OrthoDB" id="1936100at2759"/>
<evidence type="ECO:0000256" key="15">
    <source>
        <dbReference type="PROSITE-ProRule" id="PRU01330"/>
    </source>
</evidence>
<dbReference type="EMBL" id="KV878903">
    <property type="protein sequence ID" value="OJJ82028.1"/>
    <property type="molecule type" value="Genomic_DNA"/>
</dbReference>
<dbReference type="FunFam" id="3.30.590.10:FF:000004">
    <property type="entry name" value="Glutamine synthetase"/>
    <property type="match status" value="1"/>
</dbReference>
<feature type="compositionally biased region" description="Polar residues" evidence="18">
    <location>
        <begin position="380"/>
        <end position="392"/>
    </location>
</feature>
<dbReference type="GO" id="GO:0005737">
    <property type="term" value="C:cytoplasm"/>
    <property type="evidence" value="ECO:0007669"/>
    <property type="project" value="TreeGrafter"/>
</dbReference>
<comment type="catalytic activity">
    <reaction evidence="14 17">
        <text>L-glutamate + NH4(+) + ATP = L-glutamine + ADP + phosphate + H(+)</text>
        <dbReference type="Rhea" id="RHEA:16169"/>
        <dbReference type="ChEBI" id="CHEBI:15378"/>
        <dbReference type="ChEBI" id="CHEBI:28938"/>
        <dbReference type="ChEBI" id="CHEBI:29985"/>
        <dbReference type="ChEBI" id="CHEBI:30616"/>
        <dbReference type="ChEBI" id="CHEBI:43474"/>
        <dbReference type="ChEBI" id="CHEBI:58359"/>
        <dbReference type="ChEBI" id="CHEBI:456216"/>
        <dbReference type="EC" id="6.3.1.2"/>
    </reaction>
</comment>
<dbReference type="InterPro" id="IPR027303">
    <property type="entry name" value="Gln_synth_gly_rich_site"/>
</dbReference>
<dbReference type="Pfam" id="PF03951">
    <property type="entry name" value="Gln-synt_N"/>
    <property type="match status" value="1"/>
</dbReference>
<dbReference type="GO" id="GO:0003712">
    <property type="term" value="F:transcription coregulator activity"/>
    <property type="evidence" value="ECO:0007669"/>
    <property type="project" value="InterPro"/>
</dbReference>
<evidence type="ECO:0000256" key="11">
    <source>
        <dbReference type="ARBA" id="ARBA00023159"/>
    </source>
</evidence>
<dbReference type="InterPro" id="IPR019680">
    <property type="entry name" value="Mediator_Med1"/>
</dbReference>
<keyword evidence="8 17" id="KW-0547">Nucleotide-binding</keyword>
<feature type="compositionally biased region" description="Basic and acidic residues" evidence="18">
    <location>
        <begin position="700"/>
        <end position="719"/>
    </location>
</feature>
<dbReference type="InterPro" id="IPR008146">
    <property type="entry name" value="Gln_synth_cat_dom"/>
</dbReference>
<dbReference type="Proteomes" id="UP000184300">
    <property type="component" value="Unassembled WGS sequence"/>
</dbReference>
<reference evidence="22" key="1">
    <citation type="journal article" date="2017" name="Genome Biol.">
        <title>Comparative genomics reveals high biological diversity and specific adaptations in the industrially and medically important fungal genus Aspergillus.</title>
        <authorList>
            <person name="de Vries R.P."/>
            <person name="Riley R."/>
            <person name="Wiebenga A."/>
            <person name="Aguilar-Osorio G."/>
            <person name="Amillis S."/>
            <person name="Uchima C.A."/>
            <person name="Anderluh G."/>
            <person name="Asadollahi M."/>
            <person name="Askin M."/>
            <person name="Barry K."/>
            <person name="Battaglia E."/>
            <person name="Bayram O."/>
            <person name="Benocci T."/>
            <person name="Braus-Stromeyer S.A."/>
            <person name="Caldana C."/>
            <person name="Canovas D."/>
            <person name="Cerqueira G.C."/>
            <person name="Chen F."/>
            <person name="Chen W."/>
            <person name="Choi C."/>
            <person name="Clum A."/>
            <person name="Dos Santos R.A."/>
            <person name="Damasio A.R."/>
            <person name="Diallinas G."/>
            <person name="Emri T."/>
            <person name="Fekete E."/>
            <person name="Flipphi M."/>
            <person name="Freyberg S."/>
            <person name="Gallo A."/>
            <person name="Gournas C."/>
            <person name="Habgood R."/>
            <person name="Hainaut M."/>
            <person name="Harispe M.L."/>
            <person name="Henrissat B."/>
            <person name="Hilden K.S."/>
            <person name="Hope R."/>
            <person name="Hossain A."/>
            <person name="Karabika E."/>
            <person name="Karaffa L."/>
            <person name="Karanyi Z."/>
            <person name="Krasevec N."/>
            <person name="Kuo A."/>
            <person name="Kusch H."/>
            <person name="LaButti K."/>
            <person name="Lagendijk E.L."/>
            <person name="Lapidus A."/>
            <person name="Levasseur A."/>
            <person name="Lindquist E."/>
            <person name="Lipzen A."/>
            <person name="Logrieco A.F."/>
            <person name="MacCabe A."/>
            <person name="Maekelae M.R."/>
            <person name="Malavazi I."/>
            <person name="Melin P."/>
            <person name="Meyer V."/>
            <person name="Mielnichuk N."/>
            <person name="Miskei M."/>
            <person name="Molnar A.P."/>
            <person name="Mule G."/>
            <person name="Ngan C.Y."/>
            <person name="Orejas M."/>
            <person name="Orosz E."/>
            <person name="Ouedraogo J.P."/>
            <person name="Overkamp K.M."/>
            <person name="Park H.-S."/>
            <person name="Perrone G."/>
            <person name="Piumi F."/>
            <person name="Punt P.J."/>
            <person name="Ram A.F."/>
            <person name="Ramon A."/>
            <person name="Rauscher S."/>
            <person name="Record E."/>
            <person name="Riano-Pachon D.M."/>
            <person name="Robert V."/>
            <person name="Roehrig J."/>
            <person name="Ruller R."/>
            <person name="Salamov A."/>
            <person name="Salih N.S."/>
            <person name="Samson R.A."/>
            <person name="Sandor E."/>
            <person name="Sanguinetti M."/>
            <person name="Schuetze T."/>
            <person name="Sepcic K."/>
            <person name="Shelest E."/>
            <person name="Sherlock G."/>
            <person name="Sophianopoulou V."/>
            <person name="Squina F.M."/>
            <person name="Sun H."/>
            <person name="Susca A."/>
            <person name="Todd R.B."/>
            <person name="Tsang A."/>
            <person name="Unkles S.E."/>
            <person name="van de Wiele N."/>
            <person name="van Rossen-Uffink D."/>
            <person name="Oliveira J.V."/>
            <person name="Vesth T.C."/>
            <person name="Visser J."/>
            <person name="Yu J.-H."/>
            <person name="Zhou M."/>
            <person name="Andersen M.R."/>
            <person name="Archer D.B."/>
            <person name="Baker S.E."/>
            <person name="Benoit I."/>
            <person name="Brakhage A.A."/>
            <person name="Braus G.H."/>
            <person name="Fischer R."/>
            <person name="Frisvad J.C."/>
            <person name="Goldman G.H."/>
            <person name="Houbraken J."/>
            <person name="Oakley B."/>
            <person name="Pocsi I."/>
            <person name="Scazzocchio C."/>
            <person name="Seiboth B."/>
            <person name="vanKuyk P.A."/>
            <person name="Wortman J."/>
            <person name="Dyer P.S."/>
            <person name="Grigoriev I.V."/>
        </authorList>
    </citation>
    <scope>NUCLEOTIDE SEQUENCE [LARGE SCALE GENOMIC DNA]</scope>
    <source>
        <strain evidence="22">CBS 516.65</strain>
    </source>
</reference>
<gene>
    <name evidence="21" type="ORF">ASPGLDRAFT_68029</name>
</gene>
<evidence type="ECO:0000313" key="22">
    <source>
        <dbReference type="Proteomes" id="UP000184300"/>
    </source>
</evidence>
<dbReference type="FunFam" id="3.10.20.70:FF:000004">
    <property type="entry name" value="Glutamine synthetase"/>
    <property type="match status" value="1"/>
</dbReference>
<keyword evidence="10" id="KW-0805">Transcription regulation</keyword>
<dbReference type="PROSITE" id="PS00181">
    <property type="entry name" value="GLNA_ATP"/>
    <property type="match status" value="1"/>
</dbReference>
<dbReference type="Gene3D" id="3.10.20.70">
    <property type="entry name" value="Glutamine synthetase, N-terminal domain"/>
    <property type="match status" value="1"/>
</dbReference>
<feature type="compositionally biased region" description="Polar residues" evidence="18">
    <location>
        <begin position="591"/>
        <end position="609"/>
    </location>
</feature>
<dbReference type="PROSITE" id="PS00180">
    <property type="entry name" value="GLNA_1"/>
    <property type="match status" value="1"/>
</dbReference>
<dbReference type="PANTHER" id="PTHR20852:SF57">
    <property type="entry name" value="GLUTAMINE SYNTHETASE 2 CYTOPLASMIC"/>
    <property type="match status" value="1"/>
</dbReference>
<evidence type="ECO:0000259" key="20">
    <source>
        <dbReference type="PROSITE" id="PS51987"/>
    </source>
</evidence>
<evidence type="ECO:0000256" key="9">
    <source>
        <dbReference type="ARBA" id="ARBA00022840"/>
    </source>
</evidence>
<dbReference type="GO" id="GO:0016592">
    <property type="term" value="C:mediator complex"/>
    <property type="evidence" value="ECO:0007669"/>
    <property type="project" value="InterPro"/>
</dbReference>
<dbReference type="EC" id="6.3.1.2" evidence="5 17"/>
<keyword evidence="22" id="KW-1185">Reference proteome</keyword>
<comment type="similarity">
    <text evidence="2">Belongs to the Mediator complex subunit 1 family.</text>
</comment>
<evidence type="ECO:0000259" key="19">
    <source>
        <dbReference type="PROSITE" id="PS51986"/>
    </source>
</evidence>
<feature type="domain" description="GS beta-grasp" evidence="19">
    <location>
        <begin position="773"/>
        <end position="854"/>
    </location>
</feature>
<dbReference type="GO" id="GO:0006542">
    <property type="term" value="P:glutamine biosynthetic process"/>
    <property type="evidence" value="ECO:0007669"/>
    <property type="project" value="InterPro"/>
</dbReference>
<dbReference type="Gene3D" id="3.30.590.10">
    <property type="entry name" value="Glutamine synthetase/guanido kinase, catalytic domain"/>
    <property type="match status" value="1"/>
</dbReference>
<dbReference type="InterPro" id="IPR008147">
    <property type="entry name" value="Gln_synt_N"/>
</dbReference>
<dbReference type="STRING" id="1160497.A0A1L9VDL2"/>
<dbReference type="SMART" id="SM01230">
    <property type="entry name" value="Gln-synt_C"/>
    <property type="match status" value="1"/>
</dbReference>
<keyword evidence="12" id="KW-0804">Transcription</keyword>
<evidence type="ECO:0000256" key="16">
    <source>
        <dbReference type="RuleBase" id="RU000384"/>
    </source>
</evidence>
<evidence type="ECO:0000256" key="12">
    <source>
        <dbReference type="ARBA" id="ARBA00023163"/>
    </source>
</evidence>
<dbReference type="RefSeq" id="XP_022398726.1">
    <property type="nucleotide sequence ID" value="XM_022549219.1"/>
</dbReference>
<evidence type="ECO:0000256" key="1">
    <source>
        <dbReference type="ARBA" id="ARBA00004123"/>
    </source>
</evidence>
<comment type="similarity">
    <text evidence="3 15 16">Belongs to the glutamine synthetase family.</text>
</comment>
<feature type="region of interest" description="Disordered" evidence="18">
    <location>
        <begin position="380"/>
        <end position="400"/>
    </location>
</feature>
<evidence type="ECO:0000256" key="18">
    <source>
        <dbReference type="SAM" id="MobiDB-lite"/>
    </source>
</evidence>
<comment type="subcellular location">
    <subcellularLocation>
        <location evidence="1">Nucleus</location>
    </subcellularLocation>
</comment>
<evidence type="ECO:0000256" key="3">
    <source>
        <dbReference type="ARBA" id="ARBA00009897"/>
    </source>
</evidence>
<dbReference type="VEuPathDB" id="FungiDB:ASPGLDRAFT_68029"/>
<dbReference type="PANTHER" id="PTHR20852">
    <property type="entry name" value="GLUTAMINE SYNTHETASE"/>
    <property type="match status" value="1"/>
</dbReference>
<feature type="compositionally biased region" description="Polar residues" evidence="18">
    <location>
        <begin position="35"/>
        <end position="44"/>
    </location>
</feature>
<keyword evidence="11" id="KW-0010">Activator</keyword>
<evidence type="ECO:0000313" key="21">
    <source>
        <dbReference type="EMBL" id="OJJ82028.1"/>
    </source>
</evidence>
<sequence length="1107" mass="122313">MATPSSKPNPGATPTHLTSSPRPSGVPMARPMSHKSPSARSPSASGHFHGGGGGHAPLHQYSTPLAVAAAGLDDPVAFSSPSALLALGGYSGISPSPATHEVLAGAGMHDSDIHALGMHGFKLGNARDSDEERRRHIEDIVQMLRTRVAGRGVCREGIERLGQLEGFESIWQEDNLSIAGNFVDLEIEFHPGKHTVKDVSLKYATPEATEGEGRDEATAVLKRDLMQSPEEIERGAWKSLTGFYENLRWLAKLDRLSQEVNCFEAIEGLYESLKRIWDEESKHLKFPEIYEHLCSGWVGRPSLHRGGRIGISLDYWVYQAKVLDAKRKSTSPDAMVLDNADQEFDDHQHKMWSVMIECEEGYPSLRVSKDWVNSKVLTATSTDESSAPNENATPDIPMVNWAEPPMTTTSDNQGNPDAMTLDSGMLGSSTPNRRFVAKIEPPLDIPILAASDIYRQLGLQLPQEFRMVTYDGLLVPGSSPLSGADIMGFGTDEPPQADRRKRRLSVQALDSEGKPCKKQHGYTFQAFESVAGRTMRDIPFSHPRQLAEIFPVLRQYATLENMVQKIFYTPSQDHYSKQNGPGSMSLDKKQQAAQSSTTNGKGDVTILSNQDPNEQKLDALMKGLNVEGTSTNNDADDVKIDITLRTQLGQAPVIMLLFTINDASIENDYLNTFSISFEVGLNGHITVVDTSGLWEEPVSGDDRPEGAETGDQKDEASEMPKKIARALEVSQDLGILVEWVLRWRRQRKSTAETSTVISNTDNLMKYMDLPQRGHIQAEYVWIDATGGCRCKTKTLSKPITSVDELPEWNFDGSSTGQAGGDNSDVYLRPVAFFPDPFRRGDNILVLCETWDSDGTPNKFNYRHEANRLMEAHSKEDWWFGLEQEYTLLGTDGWPYGWPKGGFPGAQGPYYCGVGTGKVYCRDIVEAHFRACLYAGVKISGINAEVMPSQWEYQVGPCNGIEMGDHLWMSRFFLHRVAEEFGVKISFEPKPVKGEWNGAGLHTNVSTASMRDDGGMKVIEAAMKKLEARHVEHIAVYGEGNEERLTGRHETGNIDKFSYGVANRGGSIRIPRQCAKDGKGYFEDRRPASNADPYQITGIIVETLCGGN</sequence>
<feature type="region of interest" description="Disordered" evidence="18">
    <location>
        <begin position="572"/>
        <end position="609"/>
    </location>
</feature>
<accession>A0A1L9VDL2</accession>
<dbReference type="GO" id="GO:0004356">
    <property type="term" value="F:glutamine synthetase activity"/>
    <property type="evidence" value="ECO:0007669"/>
    <property type="project" value="UniProtKB-EC"/>
</dbReference>
<evidence type="ECO:0000256" key="4">
    <source>
        <dbReference type="ARBA" id="ARBA00011823"/>
    </source>
</evidence>
<dbReference type="GeneID" id="34465479"/>
<dbReference type="PROSITE" id="PS51987">
    <property type="entry name" value="GS_CATALYTIC"/>
    <property type="match status" value="1"/>
</dbReference>
<dbReference type="Pfam" id="PF10744">
    <property type="entry name" value="Med1"/>
    <property type="match status" value="1"/>
</dbReference>
<evidence type="ECO:0000256" key="2">
    <source>
        <dbReference type="ARBA" id="ARBA00006210"/>
    </source>
</evidence>
<dbReference type="SUPFAM" id="SSF54368">
    <property type="entry name" value="Glutamine synthetase, N-terminal domain"/>
    <property type="match status" value="1"/>
</dbReference>
<dbReference type="SUPFAM" id="SSF55931">
    <property type="entry name" value="Glutamine synthetase/guanido kinase"/>
    <property type="match status" value="1"/>
</dbReference>
<dbReference type="InterPro" id="IPR036651">
    <property type="entry name" value="Gln_synt_N_sf"/>
</dbReference>
<dbReference type="GO" id="GO:0005524">
    <property type="term" value="F:ATP binding"/>
    <property type="evidence" value="ECO:0007669"/>
    <property type="project" value="UniProtKB-KW"/>
</dbReference>
<feature type="compositionally biased region" description="Polar residues" evidence="18">
    <location>
        <begin position="572"/>
        <end position="582"/>
    </location>
</feature>
<dbReference type="AlphaFoldDB" id="A0A1L9VDL2"/>
<keyword evidence="9 17" id="KW-0067">ATP-binding</keyword>
<evidence type="ECO:0000256" key="14">
    <source>
        <dbReference type="ARBA" id="ARBA00049436"/>
    </source>
</evidence>
<evidence type="ECO:0000256" key="13">
    <source>
        <dbReference type="ARBA" id="ARBA00023242"/>
    </source>
</evidence>
<evidence type="ECO:0000256" key="7">
    <source>
        <dbReference type="ARBA" id="ARBA00022598"/>
    </source>
</evidence>
<evidence type="ECO:0000256" key="6">
    <source>
        <dbReference type="ARBA" id="ARBA00021364"/>
    </source>
</evidence>
<evidence type="ECO:0000256" key="5">
    <source>
        <dbReference type="ARBA" id="ARBA00012937"/>
    </source>
</evidence>
<dbReference type="InterPro" id="IPR014746">
    <property type="entry name" value="Gln_synth/guanido_kin_cat_dom"/>
</dbReference>
<evidence type="ECO:0000256" key="17">
    <source>
        <dbReference type="RuleBase" id="RU004356"/>
    </source>
</evidence>
<comment type="subunit">
    <text evidence="4">Homooctamer.</text>
</comment>
<feature type="region of interest" description="Disordered" evidence="18">
    <location>
        <begin position="694"/>
        <end position="719"/>
    </location>
</feature>
<dbReference type="PROSITE" id="PS51986">
    <property type="entry name" value="GS_BETA_GRASP"/>
    <property type="match status" value="1"/>
</dbReference>
<keyword evidence="13" id="KW-0539">Nucleus</keyword>
<keyword evidence="7 17" id="KW-0436">Ligase</keyword>
<name>A0A1L9VDL2_ASPGL</name>
<protein>
    <recommendedName>
        <fullName evidence="6 17">Glutamine synthetase</fullName>
        <ecNumber evidence="5 17">6.3.1.2</ecNumber>
    </recommendedName>
</protein>
<proteinExistence type="inferred from homology"/>
<dbReference type="Pfam" id="PF00120">
    <property type="entry name" value="Gln-synt_C"/>
    <property type="match status" value="1"/>
</dbReference>
<feature type="domain" description="GS catalytic" evidence="20">
    <location>
        <begin position="861"/>
        <end position="1107"/>
    </location>
</feature>
<organism evidence="21 22">
    <name type="scientific">Aspergillus glaucus CBS 516.65</name>
    <dbReference type="NCBI Taxonomy" id="1160497"/>
    <lineage>
        <taxon>Eukaryota</taxon>
        <taxon>Fungi</taxon>
        <taxon>Dikarya</taxon>
        <taxon>Ascomycota</taxon>
        <taxon>Pezizomycotina</taxon>
        <taxon>Eurotiomycetes</taxon>
        <taxon>Eurotiomycetidae</taxon>
        <taxon>Eurotiales</taxon>
        <taxon>Aspergillaceae</taxon>
        <taxon>Aspergillus</taxon>
        <taxon>Aspergillus subgen. Aspergillus</taxon>
    </lineage>
</organism>
<evidence type="ECO:0000256" key="8">
    <source>
        <dbReference type="ARBA" id="ARBA00022741"/>
    </source>
</evidence>
<evidence type="ECO:0000256" key="10">
    <source>
        <dbReference type="ARBA" id="ARBA00023015"/>
    </source>
</evidence>
<dbReference type="GO" id="GO:0045944">
    <property type="term" value="P:positive regulation of transcription by RNA polymerase II"/>
    <property type="evidence" value="ECO:0007669"/>
    <property type="project" value="UniProtKB-ARBA"/>
</dbReference>